<protein>
    <submittedName>
        <fullName evidence="2">Uncharacterized protein</fullName>
    </submittedName>
</protein>
<keyword evidence="1" id="KW-0472">Membrane</keyword>
<dbReference type="RefSeq" id="WP_283763838.1">
    <property type="nucleotide sequence ID" value="NZ_JAQPOK010000127.1"/>
</dbReference>
<dbReference type="EMBL" id="JAQPOK010000127">
    <property type="protein sequence ID" value="MDJ1180537.1"/>
    <property type="molecule type" value="Genomic_DNA"/>
</dbReference>
<accession>A0ABT7BMW0</accession>
<name>A0ABT7BMW0_9CYAN</name>
<reference evidence="2 3" key="1">
    <citation type="submission" date="2023-01" db="EMBL/GenBank/DDBJ databases">
        <title>Novel diversity within Roseofilum (Cyanobacteria; Desertifilaceae) from marine benthic mats with descriptions of four novel species.</title>
        <authorList>
            <person name="Wang Y."/>
            <person name="Berthold D.E."/>
            <person name="Hu J."/>
            <person name="Lefler F.W."/>
            <person name="Laughinghouse H.D. IV."/>
        </authorList>
    </citation>
    <scope>NUCLEOTIDE SEQUENCE [LARGE SCALE GENOMIC DNA]</scope>
    <source>
        <strain evidence="2 3">BLCC-M91</strain>
    </source>
</reference>
<evidence type="ECO:0000313" key="3">
    <source>
        <dbReference type="Proteomes" id="UP001231370"/>
    </source>
</evidence>
<evidence type="ECO:0000256" key="1">
    <source>
        <dbReference type="SAM" id="Phobius"/>
    </source>
</evidence>
<dbReference type="Proteomes" id="UP001231370">
    <property type="component" value="Unassembled WGS sequence"/>
</dbReference>
<comment type="caution">
    <text evidence="2">The sequence shown here is derived from an EMBL/GenBank/DDBJ whole genome shotgun (WGS) entry which is preliminary data.</text>
</comment>
<organism evidence="2 3">
    <name type="scientific">Roseofilum halophilum BLCC-M91</name>
    <dbReference type="NCBI Taxonomy" id="3022259"/>
    <lineage>
        <taxon>Bacteria</taxon>
        <taxon>Bacillati</taxon>
        <taxon>Cyanobacteriota</taxon>
        <taxon>Cyanophyceae</taxon>
        <taxon>Desertifilales</taxon>
        <taxon>Desertifilaceae</taxon>
        <taxon>Roseofilum</taxon>
        <taxon>Roseofilum halophilum</taxon>
    </lineage>
</organism>
<sequence>MANPPTSGKYKPSTSQRLKRIAGIIFPILIWILIGSVWITLYLMFAIMGICFSALGIKFSAPKLPKMPKIPKGKKPGDFEDWMKQNADKSGADFLQEMPDFKPKNPKEAQIYEKLNSSNLTLEEIIERMSEEEYERFIEMLMRELGITFL</sequence>
<keyword evidence="1" id="KW-1133">Transmembrane helix</keyword>
<gene>
    <name evidence="2" type="ORF">PJF56_16880</name>
</gene>
<proteinExistence type="predicted"/>
<feature type="transmembrane region" description="Helical" evidence="1">
    <location>
        <begin position="21"/>
        <end position="39"/>
    </location>
</feature>
<keyword evidence="3" id="KW-1185">Reference proteome</keyword>
<evidence type="ECO:0000313" key="2">
    <source>
        <dbReference type="EMBL" id="MDJ1180537.1"/>
    </source>
</evidence>
<keyword evidence="1" id="KW-0812">Transmembrane</keyword>